<accession>A0AA39ZUY1</accession>
<proteinExistence type="predicted"/>
<feature type="transmembrane region" description="Helical" evidence="1">
    <location>
        <begin position="88"/>
        <end position="110"/>
    </location>
</feature>
<keyword evidence="1" id="KW-0472">Membrane</keyword>
<protein>
    <submittedName>
        <fullName evidence="2">Uncharacterized protein</fullName>
    </submittedName>
</protein>
<gene>
    <name evidence="2" type="ORF">B0T26DRAFT_520163</name>
</gene>
<evidence type="ECO:0000313" key="3">
    <source>
        <dbReference type="Proteomes" id="UP001172101"/>
    </source>
</evidence>
<evidence type="ECO:0000313" key="2">
    <source>
        <dbReference type="EMBL" id="KAK0703995.1"/>
    </source>
</evidence>
<comment type="caution">
    <text evidence="2">The sequence shown here is derived from an EMBL/GenBank/DDBJ whole genome shotgun (WGS) entry which is preliminary data.</text>
</comment>
<organism evidence="2 3">
    <name type="scientific">Lasiosphaeria miniovina</name>
    <dbReference type="NCBI Taxonomy" id="1954250"/>
    <lineage>
        <taxon>Eukaryota</taxon>
        <taxon>Fungi</taxon>
        <taxon>Dikarya</taxon>
        <taxon>Ascomycota</taxon>
        <taxon>Pezizomycotina</taxon>
        <taxon>Sordariomycetes</taxon>
        <taxon>Sordariomycetidae</taxon>
        <taxon>Sordariales</taxon>
        <taxon>Lasiosphaeriaceae</taxon>
        <taxon>Lasiosphaeria</taxon>
    </lineage>
</organism>
<keyword evidence="1" id="KW-1133">Transmembrane helix</keyword>
<sequence length="150" mass="16427">MVNFFSCRGCLFCSSPRVRHGTCVWDWPCHVYLVLGFSSFVRTEWIVLDSAPRTAAPHLVAIAAAAAAAAAAYYIVNPIERAFVGSGARLCLPLESSLFVLVWLSGNIIGGMELNGGLGFLGRCFIVWMVWLACSNSTIRYKPTYLPRCS</sequence>
<feature type="transmembrane region" description="Helical" evidence="1">
    <location>
        <begin position="116"/>
        <end position="134"/>
    </location>
</feature>
<keyword evidence="3" id="KW-1185">Reference proteome</keyword>
<dbReference type="EMBL" id="JAUIRO010000008">
    <property type="protein sequence ID" value="KAK0703995.1"/>
    <property type="molecule type" value="Genomic_DNA"/>
</dbReference>
<keyword evidence="1" id="KW-0812">Transmembrane</keyword>
<dbReference type="RefSeq" id="XP_060290854.1">
    <property type="nucleotide sequence ID" value="XM_060435470.1"/>
</dbReference>
<dbReference type="GeneID" id="85318740"/>
<dbReference type="AlphaFoldDB" id="A0AA39ZUY1"/>
<name>A0AA39ZUY1_9PEZI</name>
<dbReference type="Proteomes" id="UP001172101">
    <property type="component" value="Unassembled WGS sequence"/>
</dbReference>
<reference evidence="2" key="1">
    <citation type="submission" date="2023-06" db="EMBL/GenBank/DDBJ databases">
        <title>Genome-scale phylogeny and comparative genomics of the fungal order Sordariales.</title>
        <authorList>
            <consortium name="Lawrence Berkeley National Laboratory"/>
            <person name="Hensen N."/>
            <person name="Bonometti L."/>
            <person name="Westerberg I."/>
            <person name="Brannstrom I.O."/>
            <person name="Guillou S."/>
            <person name="Cros-Aarteil S."/>
            <person name="Calhoun S."/>
            <person name="Haridas S."/>
            <person name="Kuo A."/>
            <person name="Mondo S."/>
            <person name="Pangilinan J."/>
            <person name="Riley R."/>
            <person name="LaButti K."/>
            <person name="Andreopoulos B."/>
            <person name="Lipzen A."/>
            <person name="Chen C."/>
            <person name="Yanf M."/>
            <person name="Daum C."/>
            <person name="Ng V."/>
            <person name="Clum A."/>
            <person name="Steindorff A."/>
            <person name="Ohm R."/>
            <person name="Martin F."/>
            <person name="Silar P."/>
            <person name="Natvig D."/>
            <person name="Lalanne C."/>
            <person name="Gautier V."/>
            <person name="Ament-velasquez S.L."/>
            <person name="Kruys A."/>
            <person name="Hutchinson M.I."/>
            <person name="Powell A.J."/>
            <person name="Barry K."/>
            <person name="Miller A.N."/>
            <person name="Grigoriev I.V."/>
            <person name="Debuchy R."/>
            <person name="Gladieux P."/>
            <person name="Thoren M.H."/>
            <person name="Johannesson H."/>
        </authorList>
    </citation>
    <scope>NUCLEOTIDE SEQUENCE</scope>
    <source>
        <strain evidence="2">SMH2392-1A</strain>
    </source>
</reference>
<feature type="transmembrane region" description="Helical" evidence="1">
    <location>
        <begin position="55"/>
        <end position="76"/>
    </location>
</feature>
<evidence type="ECO:0000256" key="1">
    <source>
        <dbReference type="SAM" id="Phobius"/>
    </source>
</evidence>